<gene>
    <name evidence="1" type="ORF">CERSUDRAFT_93783</name>
</gene>
<dbReference type="Proteomes" id="UP000016930">
    <property type="component" value="Unassembled WGS sequence"/>
</dbReference>
<protein>
    <submittedName>
        <fullName evidence="1">Uncharacterized protein</fullName>
    </submittedName>
</protein>
<organism evidence="1 2">
    <name type="scientific">Ceriporiopsis subvermispora (strain B)</name>
    <name type="common">White-rot fungus</name>
    <name type="synonym">Gelatoporia subvermispora</name>
    <dbReference type="NCBI Taxonomy" id="914234"/>
    <lineage>
        <taxon>Eukaryota</taxon>
        <taxon>Fungi</taxon>
        <taxon>Dikarya</taxon>
        <taxon>Basidiomycota</taxon>
        <taxon>Agaricomycotina</taxon>
        <taxon>Agaricomycetes</taxon>
        <taxon>Polyporales</taxon>
        <taxon>Gelatoporiaceae</taxon>
        <taxon>Gelatoporia</taxon>
    </lineage>
</organism>
<dbReference type="EMBL" id="KB445795">
    <property type="protein sequence ID" value="EMD38251.1"/>
    <property type="molecule type" value="Genomic_DNA"/>
</dbReference>
<name>M2RHF3_CERS8</name>
<sequence>MRASGPTYPSIELVLPNSVNHGSSRLPTYRASHLTRYHPYPRFRRSLDRLMQTVDYRDVEEPGGYSPAHATGETSTELTDADVVNLELALHADTAGATKGRRTLSTLVIDLALAFRRRCQNYAQSLLSLRETLTVDITLFFFDRVWLL</sequence>
<dbReference type="HOGENOM" id="CLU_125284_0_0_1"/>
<evidence type="ECO:0000313" key="2">
    <source>
        <dbReference type="Proteomes" id="UP000016930"/>
    </source>
</evidence>
<proteinExistence type="predicted"/>
<reference evidence="1 2" key="1">
    <citation type="journal article" date="2012" name="Proc. Natl. Acad. Sci. U.S.A.">
        <title>Comparative genomics of Ceriporiopsis subvermispora and Phanerochaete chrysosporium provide insight into selective ligninolysis.</title>
        <authorList>
            <person name="Fernandez-Fueyo E."/>
            <person name="Ruiz-Duenas F.J."/>
            <person name="Ferreira P."/>
            <person name="Floudas D."/>
            <person name="Hibbett D.S."/>
            <person name="Canessa P."/>
            <person name="Larrondo L.F."/>
            <person name="James T.Y."/>
            <person name="Seelenfreund D."/>
            <person name="Lobos S."/>
            <person name="Polanco R."/>
            <person name="Tello M."/>
            <person name="Honda Y."/>
            <person name="Watanabe T."/>
            <person name="Watanabe T."/>
            <person name="Ryu J.S."/>
            <person name="Kubicek C.P."/>
            <person name="Schmoll M."/>
            <person name="Gaskell J."/>
            <person name="Hammel K.E."/>
            <person name="St John F.J."/>
            <person name="Vanden Wymelenberg A."/>
            <person name="Sabat G."/>
            <person name="Splinter BonDurant S."/>
            <person name="Syed K."/>
            <person name="Yadav J.S."/>
            <person name="Doddapaneni H."/>
            <person name="Subramanian V."/>
            <person name="Lavin J.L."/>
            <person name="Oguiza J.A."/>
            <person name="Perez G."/>
            <person name="Pisabarro A.G."/>
            <person name="Ramirez L."/>
            <person name="Santoyo F."/>
            <person name="Master E."/>
            <person name="Coutinho P.M."/>
            <person name="Henrissat B."/>
            <person name="Lombard V."/>
            <person name="Magnuson J.K."/>
            <person name="Kuees U."/>
            <person name="Hori C."/>
            <person name="Igarashi K."/>
            <person name="Samejima M."/>
            <person name="Held B.W."/>
            <person name="Barry K.W."/>
            <person name="LaButti K.M."/>
            <person name="Lapidus A."/>
            <person name="Lindquist E.A."/>
            <person name="Lucas S.M."/>
            <person name="Riley R."/>
            <person name="Salamov A.A."/>
            <person name="Hoffmeister D."/>
            <person name="Schwenk D."/>
            <person name="Hadar Y."/>
            <person name="Yarden O."/>
            <person name="de Vries R.P."/>
            <person name="Wiebenga A."/>
            <person name="Stenlid J."/>
            <person name="Eastwood D."/>
            <person name="Grigoriev I.V."/>
            <person name="Berka R.M."/>
            <person name="Blanchette R.A."/>
            <person name="Kersten P."/>
            <person name="Martinez A.T."/>
            <person name="Vicuna R."/>
            <person name="Cullen D."/>
        </authorList>
    </citation>
    <scope>NUCLEOTIDE SEQUENCE [LARGE SCALE GENOMIC DNA]</scope>
    <source>
        <strain evidence="1 2">B</strain>
    </source>
</reference>
<dbReference type="AlphaFoldDB" id="M2RHF3"/>
<evidence type="ECO:0000313" key="1">
    <source>
        <dbReference type="EMBL" id="EMD38251.1"/>
    </source>
</evidence>
<keyword evidence="2" id="KW-1185">Reference proteome</keyword>
<dbReference type="OrthoDB" id="2637024at2759"/>
<accession>M2RHF3</accession>